<dbReference type="Gene3D" id="1.20.120.1810">
    <property type="match status" value="1"/>
</dbReference>
<dbReference type="GO" id="GO:0006352">
    <property type="term" value="P:DNA-templated transcription initiation"/>
    <property type="evidence" value="ECO:0007669"/>
    <property type="project" value="InterPro"/>
</dbReference>
<evidence type="ECO:0000256" key="4">
    <source>
        <dbReference type="ARBA" id="ARBA00023163"/>
    </source>
</evidence>
<keyword evidence="4" id="KW-0804">Transcription</keyword>
<reference evidence="9 10" key="1">
    <citation type="journal article" date="2016" name="Nat. Commun.">
        <title>Thousands of microbial genomes shed light on interconnected biogeochemical processes in an aquifer system.</title>
        <authorList>
            <person name="Anantharaman K."/>
            <person name="Brown C.T."/>
            <person name="Hug L.A."/>
            <person name="Sharon I."/>
            <person name="Castelle C.J."/>
            <person name="Probst A.J."/>
            <person name="Thomas B.C."/>
            <person name="Singh A."/>
            <person name="Wilkins M.J."/>
            <person name="Karaoz U."/>
            <person name="Brodie E.L."/>
            <person name="Williams K.H."/>
            <person name="Hubbard S.S."/>
            <person name="Banfield J.F."/>
        </authorList>
    </citation>
    <scope>NUCLEOTIDE SEQUENCE [LARGE SCALE GENOMIC DNA]</scope>
</reference>
<evidence type="ECO:0000256" key="1">
    <source>
        <dbReference type="ARBA" id="ARBA00023015"/>
    </source>
</evidence>
<keyword evidence="5" id="KW-0175">Coiled coil</keyword>
<dbReference type="InterPro" id="IPR007630">
    <property type="entry name" value="RNA_pol_sigma70_r4"/>
</dbReference>
<dbReference type="AlphaFoldDB" id="A0A1G2FFI5"/>
<evidence type="ECO:0000259" key="7">
    <source>
        <dbReference type="Pfam" id="PF04542"/>
    </source>
</evidence>
<feature type="domain" description="RNA polymerase sigma-70 region 4" evidence="8">
    <location>
        <begin position="297"/>
        <end position="344"/>
    </location>
</feature>
<dbReference type="InterPro" id="IPR013324">
    <property type="entry name" value="RNA_pol_sigma_r3/r4-like"/>
</dbReference>
<dbReference type="STRING" id="1801997.A3J64_02035"/>
<dbReference type="Proteomes" id="UP000177061">
    <property type="component" value="Unassembled WGS sequence"/>
</dbReference>
<dbReference type="Pfam" id="PF04545">
    <property type="entry name" value="Sigma70_r4"/>
    <property type="match status" value="1"/>
</dbReference>
<dbReference type="InterPro" id="IPR036388">
    <property type="entry name" value="WH-like_DNA-bd_sf"/>
</dbReference>
<evidence type="ECO:0000256" key="5">
    <source>
        <dbReference type="SAM" id="Coils"/>
    </source>
</evidence>
<accession>A0A1G2FFI5</accession>
<dbReference type="SUPFAM" id="SSF88946">
    <property type="entry name" value="Sigma2 domain of RNA polymerase sigma factors"/>
    <property type="match status" value="1"/>
</dbReference>
<evidence type="ECO:0000313" key="9">
    <source>
        <dbReference type="EMBL" id="OGZ36836.1"/>
    </source>
</evidence>
<dbReference type="PANTHER" id="PTHR30603">
    <property type="entry name" value="RNA POLYMERASE SIGMA FACTOR RPO"/>
    <property type="match status" value="1"/>
</dbReference>
<keyword evidence="2" id="KW-0731">Sigma factor</keyword>
<gene>
    <name evidence="9" type="ORF">A3J64_02035</name>
</gene>
<dbReference type="InterPro" id="IPR014284">
    <property type="entry name" value="RNA_pol_sigma-70_dom"/>
</dbReference>
<sequence length="361" mass="42034">MPEKIKNSFESTPRKPNKEKPDKTSELFPLLKERIYFLYRLEIGKFPLLTQAEEESLGRKINAAREEIEKERGKQNPEIIEQGNEAVNKMVCANLRLALSVTNKEFKEYQEQQLDLIQIGNIALISAAREFDIDKGIKFSTYASECIKNKIKTTVTEKQGLIEIPHYLFPIYHIYKEEEEKLRKELKIKGSLSLTENEEEVLIQRTHNRLIESYKTKIDKERTREIPEYFALQKEPISLEQTTHRGEKGVSLEEKLADTEHSYAQDPEKRLVGEAAKEITDKILLVAELGSDKALNLSDKEMKIIRMLFGIDYPEHTFQAVGDEFGVSREAIRQRKERILEKIRGYLKETGQFDKLKEEIE</sequence>
<keyword evidence="1" id="KW-0805">Transcription regulation</keyword>
<keyword evidence="3" id="KW-0238">DNA-binding</keyword>
<dbReference type="PANTHER" id="PTHR30603:SF17">
    <property type="entry name" value="RNA POLYMERASE SIGMA-G FACTOR"/>
    <property type="match status" value="1"/>
</dbReference>
<dbReference type="GO" id="GO:0003677">
    <property type="term" value="F:DNA binding"/>
    <property type="evidence" value="ECO:0007669"/>
    <property type="project" value="UniProtKB-KW"/>
</dbReference>
<dbReference type="InterPro" id="IPR000943">
    <property type="entry name" value="RNA_pol_sigma70"/>
</dbReference>
<protein>
    <recommendedName>
        <fullName evidence="11">RNA polymerase sigma-70 domain-containing protein</fullName>
    </recommendedName>
</protein>
<comment type="caution">
    <text evidence="9">The sequence shown here is derived from an EMBL/GenBank/DDBJ whole genome shotgun (WGS) entry which is preliminary data.</text>
</comment>
<dbReference type="InterPro" id="IPR050239">
    <property type="entry name" value="Sigma-70_RNA_pol_init_factors"/>
</dbReference>
<name>A0A1G2FFI5_9BACT</name>
<dbReference type="PRINTS" id="PR00046">
    <property type="entry name" value="SIGMA70FCT"/>
</dbReference>
<feature type="domain" description="RNA polymerase sigma-70 region 2" evidence="7">
    <location>
        <begin position="107"/>
        <end position="157"/>
    </location>
</feature>
<proteinExistence type="predicted"/>
<evidence type="ECO:0000256" key="6">
    <source>
        <dbReference type="SAM" id="MobiDB-lite"/>
    </source>
</evidence>
<evidence type="ECO:0000313" key="10">
    <source>
        <dbReference type="Proteomes" id="UP000177061"/>
    </source>
</evidence>
<dbReference type="SUPFAM" id="SSF88659">
    <property type="entry name" value="Sigma3 and sigma4 domains of RNA polymerase sigma factors"/>
    <property type="match status" value="1"/>
</dbReference>
<evidence type="ECO:0008006" key="11">
    <source>
        <dbReference type="Google" id="ProtNLM"/>
    </source>
</evidence>
<organism evidence="9 10">
    <name type="scientific">Candidatus Portnoybacteria bacterium RIFCSPHIGHO2_12_FULL_38_9</name>
    <dbReference type="NCBI Taxonomy" id="1801997"/>
    <lineage>
        <taxon>Bacteria</taxon>
        <taxon>Candidatus Portnoyibacteriota</taxon>
    </lineage>
</organism>
<dbReference type="Gene3D" id="1.10.10.10">
    <property type="entry name" value="Winged helix-like DNA-binding domain superfamily/Winged helix DNA-binding domain"/>
    <property type="match status" value="1"/>
</dbReference>
<evidence type="ECO:0000256" key="3">
    <source>
        <dbReference type="ARBA" id="ARBA00023125"/>
    </source>
</evidence>
<dbReference type="EMBL" id="MHNB01000020">
    <property type="protein sequence ID" value="OGZ36836.1"/>
    <property type="molecule type" value="Genomic_DNA"/>
</dbReference>
<dbReference type="Pfam" id="PF04542">
    <property type="entry name" value="Sigma70_r2"/>
    <property type="match status" value="1"/>
</dbReference>
<dbReference type="GO" id="GO:0016987">
    <property type="term" value="F:sigma factor activity"/>
    <property type="evidence" value="ECO:0007669"/>
    <property type="project" value="UniProtKB-KW"/>
</dbReference>
<dbReference type="NCBIfam" id="TIGR02937">
    <property type="entry name" value="sigma70-ECF"/>
    <property type="match status" value="1"/>
</dbReference>
<evidence type="ECO:0000259" key="8">
    <source>
        <dbReference type="Pfam" id="PF04545"/>
    </source>
</evidence>
<evidence type="ECO:0000256" key="2">
    <source>
        <dbReference type="ARBA" id="ARBA00023082"/>
    </source>
</evidence>
<dbReference type="InterPro" id="IPR007627">
    <property type="entry name" value="RNA_pol_sigma70_r2"/>
</dbReference>
<feature type="coiled-coil region" evidence="5">
    <location>
        <begin position="54"/>
        <end position="112"/>
    </location>
</feature>
<feature type="region of interest" description="Disordered" evidence="6">
    <location>
        <begin position="1"/>
        <end position="24"/>
    </location>
</feature>
<dbReference type="InterPro" id="IPR013325">
    <property type="entry name" value="RNA_pol_sigma_r2"/>
</dbReference>